<gene>
    <name evidence="2" type="ORF">ZT1A5_G8362</name>
</gene>
<dbReference type="AlphaFoldDB" id="A0A1Y6LU35"/>
<organism evidence="2 3">
    <name type="scientific">Zymoseptoria tritici ST99CH_1A5</name>
    <dbReference type="NCBI Taxonomy" id="1276529"/>
    <lineage>
        <taxon>Eukaryota</taxon>
        <taxon>Fungi</taxon>
        <taxon>Dikarya</taxon>
        <taxon>Ascomycota</taxon>
        <taxon>Pezizomycotina</taxon>
        <taxon>Dothideomycetes</taxon>
        <taxon>Dothideomycetidae</taxon>
        <taxon>Mycosphaerellales</taxon>
        <taxon>Mycosphaerellaceae</taxon>
        <taxon>Zymoseptoria</taxon>
    </lineage>
</organism>
<protein>
    <submittedName>
        <fullName evidence="2">Uncharacterized protein</fullName>
    </submittedName>
</protein>
<evidence type="ECO:0000256" key="1">
    <source>
        <dbReference type="SAM" id="MobiDB-lite"/>
    </source>
</evidence>
<evidence type="ECO:0000313" key="2">
    <source>
        <dbReference type="EMBL" id="SMY26918.1"/>
    </source>
</evidence>
<reference evidence="2 3" key="1">
    <citation type="submission" date="2016-10" db="EMBL/GenBank/DDBJ databases">
        <authorList>
            <person name="Varghese N."/>
        </authorList>
    </citation>
    <scope>NUCLEOTIDE SEQUENCE [LARGE SCALE GENOMIC DNA]</scope>
</reference>
<name>A0A1Y6LU35_ZYMTR</name>
<dbReference type="Proteomes" id="UP000215453">
    <property type="component" value="Chromosome 8"/>
</dbReference>
<feature type="region of interest" description="Disordered" evidence="1">
    <location>
        <begin position="1"/>
        <end position="20"/>
    </location>
</feature>
<dbReference type="EMBL" id="LT882683">
    <property type="protein sequence ID" value="SMY26918.1"/>
    <property type="molecule type" value="Genomic_DNA"/>
</dbReference>
<sequence length="96" mass="10557">MSTLCQTCGSRFPDDSESHQPVSHFCIGMDGPNLVHDDGKITNVTATSEKSTPATTPSEENAALHWLRMEAAQIKSVLWLKSSEEKVVVNDAERQK</sequence>
<proteinExistence type="predicted"/>
<evidence type="ECO:0000313" key="3">
    <source>
        <dbReference type="Proteomes" id="UP000215453"/>
    </source>
</evidence>
<accession>A0A1Y6LU35</accession>